<protein>
    <submittedName>
        <fullName evidence="2">Uncharacterized protein</fullName>
    </submittedName>
</protein>
<feature type="region of interest" description="Disordered" evidence="1">
    <location>
        <begin position="25"/>
        <end position="129"/>
    </location>
</feature>
<feature type="region of interest" description="Disordered" evidence="1">
    <location>
        <begin position="687"/>
        <end position="750"/>
    </location>
</feature>
<feature type="compositionally biased region" description="Low complexity" evidence="1">
    <location>
        <begin position="276"/>
        <end position="290"/>
    </location>
</feature>
<reference evidence="2 3" key="1">
    <citation type="journal article" date="2023" name="Commun. Biol.">
        <title>Reorganization of the ancestral sex-determining regions during the evolution of trioecy in Pleodorina starrii.</title>
        <authorList>
            <person name="Takahashi K."/>
            <person name="Suzuki S."/>
            <person name="Kawai-Toyooka H."/>
            <person name="Yamamoto K."/>
            <person name="Hamaji T."/>
            <person name="Ootsuki R."/>
            <person name="Yamaguchi H."/>
            <person name="Kawachi M."/>
            <person name="Higashiyama T."/>
            <person name="Nozaki H."/>
        </authorList>
    </citation>
    <scope>NUCLEOTIDE SEQUENCE [LARGE SCALE GENOMIC DNA]</scope>
    <source>
        <strain evidence="2 3">NIES-4479</strain>
    </source>
</reference>
<feature type="compositionally biased region" description="Pro residues" evidence="1">
    <location>
        <begin position="735"/>
        <end position="745"/>
    </location>
</feature>
<dbReference type="AlphaFoldDB" id="A0A9W6F8B1"/>
<sequence>MGKSKLVRPSFLSCFSCGLAELPGDGSDVAGTKPNGDAPTIGPAPVCCKDGANGASGSLASPLDSNSSSRPATARRPSTAFRESSPAGPLAREPSPARKSRVTSAAVGEDAAAPPSAPTVAPGTPPPYLVTAGAAAALAAVNTLSGCEAFPSRRQPRKPHVRTSRVSPAYDTEDELSPAVLSRSPSGSVDESSFPSYSPSLEEEPLRDVYGETNDAETDDAETDGATALMRGRGPVTDADSREATGDGGGDAAAGFGVQILAFPGASVGGTVLLSTATGASSSPSAAERPGPVPGGGGGAAGAAAAAAARVAPVAAADGDGAPRAGGGGGGAVTARRGSFAGDSSTSLVGPASVSTPPDMRNCPSLRPTARGSSPPPSPPPQPLGQCVSLRLSPLPLPPPPAAAALETCGSLRLSPLSPQRLLAPSPTLHPTPLLLPSPSLNRRPPSQDLDLLMLLPGAQASETSPPTHGSAAGDQMLRLAPPPPPQQQPLLQQDSPCSLERSAFPRANTLAPLPVENTAALNRLASLQAAFKGRQLLGSQPTAAAAAALHPSDDVGGSDDEDTAARDAVDECWPSPATHGSAAADASMVPLWLEVKPHLAASSERAGGAAAAAMAAAAADASAIAAAAAAAKTTSAATARSGAGACGDNQHKKDEYDEYDDDVASMVSHLLPPSCFRSSAPAVPYGGGAAPSAVTKEQHVRRTGSLEHPGPATAAAAADAAKAKCTAPLSDPGAPAPPPPPPPAAVAGLVSEPALGSDPASLGTHAVKWLEELLPPPSPGYRSSNGPMGRSNLGLPAAGRRPAAMQAADSFKCLMREIE</sequence>
<evidence type="ECO:0000313" key="2">
    <source>
        <dbReference type="EMBL" id="GLC60043.1"/>
    </source>
</evidence>
<feature type="compositionally biased region" description="Low complexity" evidence="1">
    <location>
        <begin position="302"/>
        <end position="323"/>
    </location>
</feature>
<feature type="compositionally biased region" description="Low complexity" evidence="1">
    <location>
        <begin position="713"/>
        <end position="734"/>
    </location>
</feature>
<proteinExistence type="predicted"/>
<feature type="region of interest" description="Disordered" evidence="1">
    <location>
        <begin position="148"/>
        <end position="254"/>
    </location>
</feature>
<evidence type="ECO:0000256" key="1">
    <source>
        <dbReference type="SAM" id="MobiDB-lite"/>
    </source>
</evidence>
<feature type="region of interest" description="Disordered" evidence="1">
    <location>
        <begin position="423"/>
        <end position="448"/>
    </location>
</feature>
<feature type="compositionally biased region" description="Polar residues" evidence="1">
    <location>
        <begin position="183"/>
        <end position="199"/>
    </location>
</feature>
<feature type="region of interest" description="Disordered" evidence="1">
    <location>
        <begin position="545"/>
        <end position="567"/>
    </location>
</feature>
<feature type="compositionally biased region" description="Low complexity" evidence="1">
    <location>
        <begin position="56"/>
        <end position="80"/>
    </location>
</feature>
<feature type="compositionally biased region" description="Low complexity" evidence="1">
    <location>
        <begin position="111"/>
        <end position="122"/>
    </location>
</feature>
<keyword evidence="3" id="KW-1185">Reference proteome</keyword>
<comment type="caution">
    <text evidence="2">The sequence shown here is derived from an EMBL/GenBank/DDBJ whole genome shotgun (WGS) entry which is preliminary data.</text>
</comment>
<feature type="compositionally biased region" description="Basic residues" evidence="1">
    <location>
        <begin position="154"/>
        <end position="163"/>
    </location>
</feature>
<name>A0A9W6F8B1_9CHLO</name>
<dbReference type="EMBL" id="BRXU01000031">
    <property type="protein sequence ID" value="GLC60043.1"/>
    <property type="molecule type" value="Genomic_DNA"/>
</dbReference>
<feature type="compositionally biased region" description="Low complexity" evidence="1">
    <location>
        <begin position="437"/>
        <end position="447"/>
    </location>
</feature>
<evidence type="ECO:0000313" key="3">
    <source>
        <dbReference type="Proteomes" id="UP001165080"/>
    </source>
</evidence>
<feature type="region of interest" description="Disordered" evidence="1">
    <location>
        <begin position="276"/>
        <end position="404"/>
    </location>
</feature>
<gene>
    <name evidence="2" type="primary">PLEST005745</name>
    <name evidence="2" type="ORF">PLESTB_001567100</name>
</gene>
<feature type="compositionally biased region" description="Pro residues" evidence="1">
    <location>
        <begin position="374"/>
        <end position="383"/>
    </location>
</feature>
<accession>A0A9W6F8B1</accession>
<feature type="compositionally biased region" description="Polar residues" evidence="1">
    <location>
        <begin position="342"/>
        <end position="356"/>
    </location>
</feature>
<feature type="compositionally biased region" description="Acidic residues" evidence="1">
    <location>
        <begin position="214"/>
        <end position="223"/>
    </location>
</feature>
<organism evidence="2 3">
    <name type="scientific">Pleodorina starrii</name>
    <dbReference type="NCBI Taxonomy" id="330485"/>
    <lineage>
        <taxon>Eukaryota</taxon>
        <taxon>Viridiplantae</taxon>
        <taxon>Chlorophyta</taxon>
        <taxon>core chlorophytes</taxon>
        <taxon>Chlorophyceae</taxon>
        <taxon>CS clade</taxon>
        <taxon>Chlamydomonadales</taxon>
        <taxon>Volvocaceae</taxon>
        <taxon>Pleodorina</taxon>
    </lineage>
</organism>
<dbReference type="Proteomes" id="UP001165080">
    <property type="component" value="Unassembled WGS sequence"/>
</dbReference>
<feature type="region of interest" description="Disordered" evidence="1">
    <location>
        <begin position="460"/>
        <end position="495"/>
    </location>
</feature>